<dbReference type="SUPFAM" id="SSF103473">
    <property type="entry name" value="MFS general substrate transporter"/>
    <property type="match status" value="1"/>
</dbReference>
<dbReference type="PANTHER" id="PTHR23507:SF40">
    <property type="entry name" value="TETRACYCLINE-EFFLUX TRANSPORTER"/>
    <property type="match status" value="1"/>
</dbReference>
<feature type="compositionally biased region" description="Low complexity" evidence="5">
    <location>
        <begin position="1"/>
        <end position="27"/>
    </location>
</feature>
<feature type="transmembrane region" description="Helical" evidence="6">
    <location>
        <begin position="149"/>
        <end position="168"/>
    </location>
</feature>
<feature type="transmembrane region" description="Helical" evidence="6">
    <location>
        <begin position="358"/>
        <end position="381"/>
    </location>
</feature>
<feature type="transmembrane region" description="Helical" evidence="6">
    <location>
        <begin position="249"/>
        <end position="269"/>
    </location>
</feature>
<dbReference type="Gene3D" id="1.20.1250.20">
    <property type="entry name" value="MFS general substrate transporter like domains"/>
    <property type="match status" value="2"/>
</dbReference>
<dbReference type="Pfam" id="PF07690">
    <property type="entry name" value="MFS_1"/>
    <property type="match status" value="2"/>
</dbReference>
<feature type="region of interest" description="Disordered" evidence="5">
    <location>
        <begin position="1"/>
        <end position="32"/>
    </location>
</feature>
<feature type="transmembrane region" description="Helical" evidence="6">
    <location>
        <begin position="396"/>
        <end position="419"/>
    </location>
</feature>
<evidence type="ECO:0000256" key="4">
    <source>
        <dbReference type="ARBA" id="ARBA00023136"/>
    </source>
</evidence>
<proteinExistence type="predicted"/>
<dbReference type="AlphaFoldDB" id="A0AAD5RXA6"/>
<comment type="caution">
    <text evidence="7">The sequence shown here is derived from an EMBL/GenBank/DDBJ whole genome shotgun (WGS) entry which is preliminary data.</text>
</comment>
<reference evidence="7" key="1">
    <citation type="submission" date="2022-07" db="EMBL/GenBank/DDBJ databases">
        <title>Draft genome sequence of Zalerion maritima ATCC 34329, a (micro)plastics degrading marine fungus.</title>
        <authorList>
            <person name="Paco A."/>
            <person name="Goncalves M.F.M."/>
            <person name="Rocha-Santos T.A.P."/>
            <person name="Alves A."/>
        </authorList>
    </citation>
    <scope>NUCLEOTIDE SEQUENCE</scope>
    <source>
        <strain evidence="7">ATCC 34329</strain>
    </source>
</reference>
<dbReference type="GO" id="GO:0022857">
    <property type="term" value="F:transmembrane transporter activity"/>
    <property type="evidence" value="ECO:0007669"/>
    <property type="project" value="InterPro"/>
</dbReference>
<evidence type="ECO:0000256" key="2">
    <source>
        <dbReference type="ARBA" id="ARBA00022692"/>
    </source>
</evidence>
<evidence type="ECO:0000256" key="6">
    <source>
        <dbReference type="SAM" id="Phobius"/>
    </source>
</evidence>
<feature type="transmembrane region" description="Helical" evidence="6">
    <location>
        <begin position="566"/>
        <end position="588"/>
    </location>
</feature>
<feature type="transmembrane region" description="Helical" evidence="6">
    <location>
        <begin position="536"/>
        <end position="560"/>
    </location>
</feature>
<keyword evidence="4 6" id="KW-0472">Membrane</keyword>
<accession>A0AAD5RXA6</accession>
<evidence type="ECO:0008006" key="9">
    <source>
        <dbReference type="Google" id="ProtNLM"/>
    </source>
</evidence>
<evidence type="ECO:0000256" key="3">
    <source>
        <dbReference type="ARBA" id="ARBA00022989"/>
    </source>
</evidence>
<gene>
    <name evidence="7" type="ORF">MKZ38_002071</name>
</gene>
<feature type="transmembrane region" description="Helical" evidence="6">
    <location>
        <begin position="503"/>
        <end position="524"/>
    </location>
</feature>
<protein>
    <recommendedName>
        <fullName evidence="9">Major facilitator superfamily (MFS) profile domain-containing protein</fullName>
    </recommendedName>
</protein>
<sequence length="628" mass="67829">MSSSGRPEAAASGRSSASNGSRRNPNSTYRDPYVLVDDENANEQTGLLGHNTLNGADKDSSWAGFEDFAGLPWWNTPSVYWLVGPFFLFTLAFGGSLVPKLNLIVDLVCHKYLSDKSLADPTYTFNPVLLGGENPQCKIPEVQKLVAKFMLYMNVTIGILSALSAPKLGALSDRYGRKKLITISSMGGICNEIVTILAAKYPETISYQWLILGSVFDGLAGSFTAGTVLSHSYTSDCTPPSKRGVAIGYLHACIFTGLALGPLLAGYFVEMTGSLVSVFYVTLGCHLFFIIFVLAITPESLTKKKQMLAREKHRDEQAALQDAGWVSRFFGGSTNPLAPLRILAPPGRENGPIRRNMFALAVCDFVILGGAMASGTIVLLYSELTFGWSNLETSKFVSLISTVRVFVLMAIFPLLSWFFRTRPMKKAREKALAAQQEQNARSTADVVNENLISDDLPEEHAAALEPETNAGADNLDIWLIRTAIISDMLGAVGYLLVRTPALFYASGAVTAFGGIGSATIQASVTKHVPPQRVGQLLGAMGLLHAIARVVAPILFNGLYAATVKTFPQAFFVLLLSLLGAAFLASLLMRPHVFIPESQEDDQDEESSPLLHPATPTAETLLEEDALLS</sequence>
<evidence type="ECO:0000256" key="5">
    <source>
        <dbReference type="SAM" id="MobiDB-lite"/>
    </source>
</evidence>
<dbReference type="EMBL" id="JAKWBI020000015">
    <property type="protein sequence ID" value="KAJ2906355.1"/>
    <property type="molecule type" value="Genomic_DNA"/>
</dbReference>
<evidence type="ECO:0000256" key="1">
    <source>
        <dbReference type="ARBA" id="ARBA00004141"/>
    </source>
</evidence>
<dbReference type="GO" id="GO:0016020">
    <property type="term" value="C:membrane"/>
    <property type="evidence" value="ECO:0007669"/>
    <property type="project" value="UniProtKB-SubCell"/>
</dbReference>
<dbReference type="InterPro" id="IPR011701">
    <property type="entry name" value="MFS"/>
</dbReference>
<organism evidence="7 8">
    <name type="scientific">Zalerion maritima</name>
    <dbReference type="NCBI Taxonomy" id="339359"/>
    <lineage>
        <taxon>Eukaryota</taxon>
        <taxon>Fungi</taxon>
        <taxon>Dikarya</taxon>
        <taxon>Ascomycota</taxon>
        <taxon>Pezizomycotina</taxon>
        <taxon>Sordariomycetes</taxon>
        <taxon>Lulworthiomycetidae</taxon>
        <taxon>Lulworthiales</taxon>
        <taxon>Lulworthiaceae</taxon>
        <taxon>Zalerion</taxon>
    </lineage>
</organism>
<keyword evidence="8" id="KW-1185">Reference proteome</keyword>
<dbReference type="Proteomes" id="UP001201980">
    <property type="component" value="Unassembled WGS sequence"/>
</dbReference>
<dbReference type="PROSITE" id="PS00216">
    <property type="entry name" value="SUGAR_TRANSPORT_1"/>
    <property type="match status" value="1"/>
</dbReference>
<name>A0AAD5RXA6_9PEZI</name>
<dbReference type="PANTHER" id="PTHR23507">
    <property type="entry name" value="ZGC:174356"/>
    <property type="match status" value="1"/>
</dbReference>
<dbReference type="InterPro" id="IPR005829">
    <property type="entry name" value="Sugar_transporter_CS"/>
</dbReference>
<feature type="transmembrane region" description="Helical" evidence="6">
    <location>
        <begin position="207"/>
        <end position="229"/>
    </location>
</feature>
<feature type="transmembrane region" description="Helical" evidence="6">
    <location>
        <begin position="79"/>
        <end position="98"/>
    </location>
</feature>
<feature type="transmembrane region" description="Helical" evidence="6">
    <location>
        <begin position="275"/>
        <end position="297"/>
    </location>
</feature>
<comment type="subcellular location">
    <subcellularLocation>
        <location evidence="1">Membrane</location>
        <topology evidence="1">Multi-pass membrane protein</topology>
    </subcellularLocation>
</comment>
<dbReference type="InterPro" id="IPR036259">
    <property type="entry name" value="MFS_trans_sf"/>
</dbReference>
<keyword evidence="2 6" id="KW-0812">Transmembrane</keyword>
<feature type="transmembrane region" description="Helical" evidence="6">
    <location>
        <begin position="180"/>
        <end position="201"/>
    </location>
</feature>
<evidence type="ECO:0000313" key="8">
    <source>
        <dbReference type="Proteomes" id="UP001201980"/>
    </source>
</evidence>
<evidence type="ECO:0000313" key="7">
    <source>
        <dbReference type="EMBL" id="KAJ2906355.1"/>
    </source>
</evidence>
<keyword evidence="3 6" id="KW-1133">Transmembrane helix</keyword>